<dbReference type="EMBL" id="JAGINW010000001">
    <property type="protein sequence ID" value="MBP2321429.1"/>
    <property type="molecule type" value="Genomic_DNA"/>
</dbReference>
<feature type="transmembrane region" description="Helical" evidence="6">
    <location>
        <begin position="165"/>
        <end position="187"/>
    </location>
</feature>
<name>A0ABS4TBS1_9PSEU</name>
<organism evidence="8 9">
    <name type="scientific">Kibdelosporangium banguiense</name>
    <dbReference type="NCBI Taxonomy" id="1365924"/>
    <lineage>
        <taxon>Bacteria</taxon>
        <taxon>Bacillati</taxon>
        <taxon>Actinomycetota</taxon>
        <taxon>Actinomycetes</taxon>
        <taxon>Pseudonocardiales</taxon>
        <taxon>Pseudonocardiaceae</taxon>
        <taxon>Kibdelosporangium</taxon>
    </lineage>
</organism>
<evidence type="ECO:0000259" key="7">
    <source>
        <dbReference type="Pfam" id="PF00482"/>
    </source>
</evidence>
<evidence type="ECO:0000256" key="6">
    <source>
        <dbReference type="SAM" id="Phobius"/>
    </source>
</evidence>
<evidence type="ECO:0000256" key="2">
    <source>
        <dbReference type="ARBA" id="ARBA00022475"/>
    </source>
</evidence>
<evidence type="ECO:0000256" key="5">
    <source>
        <dbReference type="ARBA" id="ARBA00023136"/>
    </source>
</evidence>
<dbReference type="InterPro" id="IPR018076">
    <property type="entry name" value="T2SS_GspF_dom"/>
</dbReference>
<comment type="subcellular location">
    <subcellularLocation>
        <location evidence="1">Cell membrane</location>
        <topology evidence="1">Multi-pass membrane protein</topology>
    </subcellularLocation>
</comment>
<keyword evidence="9" id="KW-1185">Reference proteome</keyword>
<dbReference type="Pfam" id="PF00482">
    <property type="entry name" value="T2SSF"/>
    <property type="match status" value="1"/>
</dbReference>
<keyword evidence="3 6" id="KW-0812">Transmembrane</keyword>
<feature type="domain" description="Type II secretion system protein GspF" evidence="7">
    <location>
        <begin position="53"/>
        <end position="171"/>
    </location>
</feature>
<dbReference type="PANTHER" id="PTHR35007:SF3">
    <property type="entry name" value="POSSIBLE CONSERVED ALANINE RICH MEMBRANE PROTEIN"/>
    <property type="match status" value="1"/>
</dbReference>
<gene>
    <name evidence="8" type="ORF">JOF56_001814</name>
</gene>
<keyword evidence="2" id="KW-1003">Cell membrane</keyword>
<evidence type="ECO:0000313" key="8">
    <source>
        <dbReference type="EMBL" id="MBP2321429.1"/>
    </source>
</evidence>
<protein>
    <submittedName>
        <fullName evidence="8">Pilus assembly protein TadC</fullName>
    </submittedName>
</protein>
<sequence>MSLVLAAIALMVAPGARIARLRLTGLTARPKRQREPRKRAKPVDPLCLAAGWDLLAACLRAGLPVSDAVRAVAGRIPGEGGQALRMTAGLLALGADATAAWQPVANVPETAALARGARRTARSGTELATVAAALATEVRVAAGDECEVRAQRAGVLIAGPLGLCFLPAFVCLGIVPVLVGLAGSLGLTR</sequence>
<reference evidence="8 9" key="1">
    <citation type="submission" date="2021-03" db="EMBL/GenBank/DDBJ databases">
        <title>Sequencing the genomes of 1000 actinobacteria strains.</title>
        <authorList>
            <person name="Klenk H.-P."/>
        </authorList>
    </citation>
    <scope>NUCLEOTIDE SEQUENCE [LARGE SCALE GENOMIC DNA]</scope>
    <source>
        <strain evidence="8 9">DSM 46670</strain>
    </source>
</reference>
<comment type="caution">
    <text evidence="8">The sequence shown here is derived from an EMBL/GenBank/DDBJ whole genome shotgun (WGS) entry which is preliminary data.</text>
</comment>
<evidence type="ECO:0000256" key="4">
    <source>
        <dbReference type="ARBA" id="ARBA00022989"/>
    </source>
</evidence>
<accession>A0ABS4TBS1</accession>
<proteinExistence type="predicted"/>
<keyword evidence="4 6" id="KW-1133">Transmembrane helix</keyword>
<evidence type="ECO:0000313" key="9">
    <source>
        <dbReference type="Proteomes" id="UP001519332"/>
    </source>
</evidence>
<dbReference type="PANTHER" id="PTHR35007">
    <property type="entry name" value="INTEGRAL MEMBRANE PROTEIN-RELATED"/>
    <property type="match status" value="1"/>
</dbReference>
<dbReference type="RefSeq" id="WP_209636293.1">
    <property type="nucleotide sequence ID" value="NZ_JAGINW010000001.1"/>
</dbReference>
<dbReference type="Proteomes" id="UP001519332">
    <property type="component" value="Unassembled WGS sequence"/>
</dbReference>
<evidence type="ECO:0000256" key="1">
    <source>
        <dbReference type="ARBA" id="ARBA00004651"/>
    </source>
</evidence>
<keyword evidence="5 6" id="KW-0472">Membrane</keyword>
<evidence type="ECO:0000256" key="3">
    <source>
        <dbReference type="ARBA" id="ARBA00022692"/>
    </source>
</evidence>